<dbReference type="InterPro" id="IPR001099">
    <property type="entry name" value="Chalcone/stilbene_synt_N"/>
</dbReference>
<dbReference type="Gene3D" id="3.40.47.10">
    <property type="match status" value="2"/>
</dbReference>
<dbReference type="KEGG" id="fgg:FSB75_11000"/>
<protein>
    <submittedName>
        <fullName evidence="6">Type III polyketide synthase</fullName>
    </submittedName>
</protein>
<evidence type="ECO:0000259" key="5">
    <source>
        <dbReference type="Pfam" id="PF02797"/>
    </source>
</evidence>
<accession>A0A5B8UK51</accession>
<evidence type="ECO:0000313" key="7">
    <source>
        <dbReference type="Proteomes" id="UP000321204"/>
    </source>
</evidence>
<evidence type="ECO:0000256" key="2">
    <source>
        <dbReference type="ARBA" id="ARBA00022679"/>
    </source>
</evidence>
<evidence type="ECO:0000256" key="1">
    <source>
        <dbReference type="ARBA" id="ARBA00005531"/>
    </source>
</evidence>
<dbReference type="InterPro" id="IPR016039">
    <property type="entry name" value="Thiolase-like"/>
</dbReference>
<dbReference type="PIRSF" id="PIRSF000451">
    <property type="entry name" value="PKS_III"/>
    <property type="match status" value="1"/>
</dbReference>
<dbReference type="InterPro" id="IPR011141">
    <property type="entry name" value="Polyketide_synthase_type-III"/>
</dbReference>
<dbReference type="SUPFAM" id="SSF53901">
    <property type="entry name" value="Thiolase-like"/>
    <property type="match status" value="2"/>
</dbReference>
<dbReference type="Pfam" id="PF02797">
    <property type="entry name" value="Chal_sti_synt_C"/>
    <property type="match status" value="1"/>
</dbReference>
<dbReference type="PANTHER" id="PTHR11877:SF46">
    <property type="entry name" value="TYPE III POLYKETIDE SYNTHASE A"/>
    <property type="match status" value="1"/>
</dbReference>
<dbReference type="RefSeq" id="WP_146787027.1">
    <property type="nucleotide sequence ID" value="NZ_BAABIO010000001.1"/>
</dbReference>
<dbReference type="PANTHER" id="PTHR11877">
    <property type="entry name" value="HYDROXYMETHYLGLUTARYL-COA SYNTHASE"/>
    <property type="match status" value="1"/>
</dbReference>
<name>A0A5B8UK51_9BACT</name>
<proteinExistence type="inferred from homology"/>
<dbReference type="InterPro" id="IPR012328">
    <property type="entry name" value="Chalcone/stilbene_synt_C"/>
</dbReference>
<dbReference type="AlphaFoldDB" id="A0A5B8UK51"/>
<evidence type="ECO:0000313" key="6">
    <source>
        <dbReference type="EMBL" id="QEC56395.1"/>
    </source>
</evidence>
<feature type="active site" description="Acyl-thioester intermediate" evidence="3">
    <location>
        <position position="152"/>
    </location>
</feature>
<evidence type="ECO:0000256" key="3">
    <source>
        <dbReference type="PIRSR" id="PIRSR000451-1"/>
    </source>
</evidence>
<organism evidence="6 7">
    <name type="scientific">Flavisolibacter ginsenosidimutans</name>
    <dbReference type="NCBI Taxonomy" id="661481"/>
    <lineage>
        <taxon>Bacteria</taxon>
        <taxon>Pseudomonadati</taxon>
        <taxon>Bacteroidota</taxon>
        <taxon>Chitinophagia</taxon>
        <taxon>Chitinophagales</taxon>
        <taxon>Chitinophagaceae</taxon>
        <taxon>Flavisolibacter</taxon>
    </lineage>
</organism>
<evidence type="ECO:0000259" key="4">
    <source>
        <dbReference type="Pfam" id="PF00195"/>
    </source>
</evidence>
<dbReference type="OrthoDB" id="9786288at2"/>
<dbReference type="EMBL" id="CP042433">
    <property type="protein sequence ID" value="QEC56395.1"/>
    <property type="molecule type" value="Genomic_DNA"/>
</dbReference>
<feature type="domain" description="Chalcone/stilbene synthase C-terminal" evidence="5">
    <location>
        <begin position="228"/>
        <end position="359"/>
    </location>
</feature>
<sequence length="360" mass="39870">MSKIVSIGTALPAYCHKQTDILSFMQQVYALPPADARKLRFMYNQSGIAQRYSVLPDYGKPMAEWKFYPPTENLEPFPSLEQRMAVYNKQAPLLSIDAIRDCLSHKHLPQNITHLITVSCTGMSAPGLDLQIMELMDLPKTIFRTSVNFMGCYAATHALKIADALCRNDKGAQVLIVCTELCTLHFQREATMDNMMSSLLFADGAAAVLLMNDEAKAEGLFLDAFYSEIIRKGKRDMAWELSSTGFLMTLSGYVPELIEEDFAVIVQRALSTNNAVKDDVSHWCVHPGGKKILEAIHKTLSFKNGELAASYEVLNEVGNLSSASILFVLKKILQQKTAVKKLFGAAFGPGLTVETFMAHA</sequence>
<keyword evidence="2" id="KW-0808">Transferase</keyword>
<reference evidence="6 7" key="1">
    <citation type="journal article" date="2015" name="Int. J. Syst. Evol. Microbiol.">
        <title>Flavisolibacter ginsenosidimutans sp. nov., with ginsenoside-converting activity isolated from soil used for cultivating ginseng.</title>
        <authorList>
            <person name="Zhao Y."/>
            <person name="Liu Q."/>
            <person name="Kang M.S."/>
            <person name="Jin F."/>
            <person name="Yu H."/>
            <person name="Im W.T."/>
        </authorList>
    </citation>
    <scope>NUCLEOTIDE SEQUENCE [LARGE SCALE GENOMIC DNA]</scope>
    <source>
        <strain evidence="6 7">Gsoil 636</strain>
    </source>
</reference>
<feature type="domain" description="Chalcone/stilbene synthase N-terminal" evidence="4">
    <location>
        <begin position="3"/>
        <end position="211"/>
    </location>
</feature>
<dbReference type="Proteomes" id="UP000321204">
    <property type="component" value="Chromosome"/>
</dbReference>
<dbReference type="CDD" id="cd00831">
    <property type="entry name" value="CHS_like"/>
    <property type="match status" value="1"/>
</dbReference>
<keyword evidence="7" id="KW-1185">Reference proteome</keyword>
<dbReference type="GO" id="GO:0030639">
    <property type="term" value="P:polyketide biosynthetic process"/>
    <property type="evidence" value="ECO:0007669"/>
    <property type="project" value="TreeGrafter"/>
</dbReference>
<dbReference type="GO" id="GO:0016747">
    <property type="term" value="F:acyltransferase activity, transferring groups other than amino-acyl groups"/>
    <property type="evidence" value="ECO:0007669"/>
    <property type="project" value="InterPro"/>
</dbReference>
<dbReference type="Pfam" id="PF00195">
    <property type="entry name" value="Chal_sti_synt_N"/>
    <property type="match status" value="1"/>
</dbReference>
<gene>
    <name evidence="6" type="ORF">FSB75_11000</name>
</gene>
<comment type="similarity">
    <text evidence="1">Belongs to the thiolase-like superfamily. Chalcone/stilbene synthases family.</text>
</comment>